<dbReference type="EMBL" id="BMAT01000046">
    <property type="protein sequence ID" value="GFR58486.1"/>
    <property type="molecule type" value="Genomic_DNA"/>
</dbReference>
<keyword evidence="3" id="KW-1185">Reference proteome</keyword>
<evidence type="ECO:0000313" key="2">
    <source>
        <dbReference type="EMBL" id="GFR58486.1"/>
    </source>
</evidence>
<dbReference type="Proteomes" id="UP000762676">
    <property type="component" value="Unassembled WGS sequence"/>
</dbReference>
<proteinExistence type="predicted"/>
<accession>A0AAV4ECU5</accession>
<evidence type="ECO:0000313" key="3">
    <source>
        <dbReference type="Proteomes" id="UP000762676"/>
    </source>
</evidence>
<name>A0AAV4ECU5_9GAST</name>
<evidence type="ECO:0000256" key="1">
    <source>
        <dbReference type="SAM" id="MobiDB-lite"/>
    </source>
</evidence>
<dbReference type="AlphaFoldDB" id="A0AAV4ECU5"/>
<gene>
    <name evidence="2" type="ORF">ElyMa_000031600</name>
</gene>
<sequence length="151" mass="17243">MRGSSGSLLQLSQEGKIERKRGQGRPRRNWMDNFKEWFCRRLRLAEFFCDPENTETDNDADHSRTTLPDFLRKPSPFTPDSGRDIALDTYIKAVTTAIMTQRQKVVSPNLILDEKTALKELKTNTDIIIKPADKGGAVVVMNTTEYTTEFT</sequence>
<feature type="compositionally biased region" description="Low complexity" evidence="1">
    <location>
        <begin position="1"/>
        <end position="13"/>
    </location>
</feature>
<organism evidence="2 3">
    <name type="scientific">Elysia marginata</name>
    <dbReference type="NCBI Taxonomy" id="1093978"/>
    <lineage>
        <taxon>Eukaryota</taxon>
        <taxon>Metazoa</taxon>
        <taxon>Spiralia</taxon>
        <taxon>Lophotrochozoa</taxon>
        <taxon>Mollusca</taxon>
        <taxon>Gastropoda</taxon>
        <taxon>Heterobranchia</taxon>
        <taxon>Euthyneura</taxon>
        <taxon>Panpulmonata</taxon>
        <taxon>Sacoglossa</taxon>
        <taxon>Placobranchoidea</taxon>
        <taxon>Plakobranchidae</taxon>
        <taxon>Elysia</taxon>
    </lineage>
</organism>
<comment type="caution">
    <text evidence="2">The sequence shown here is derived from an EMBL/GenBank/DDBJ whole genome shotgun (WGS) entry which is preliminary data.</text>
</comment>
<feature type="region of interest" description="Disordered" evidence="1">
    <location>
        <begin position="53"/>
        <end position="78"/>
    </location>
</feature>
<reference evidence="2 3" key="1">
    <citation type="journal article" date="2021" name="Elife">
        <title>Chloroplast acquisition without the gene transfer in kleptoplastic sea slugs, Plakobranchus ocellatus.</title>
        <authorList>
            <person name="Maeda T."/>
            <person name="Takahashi S."/>
            <person name="Yoshida T."/>
            <person name="Shimamura S."/>
            <person name="Takaki Y."/>
            <person name="Nagai Y."/>
            <person name="Toyoda A."/>
            <person name="Suzuki Y."/>
            <person name="Arimoto A."/>
            <person name="Ishii H."/>
            <person name="Satoh N."/>
            <person name="Nishiyama T."/>
            <person name="Hasebe M."/>
            <person name="Maruyama T."/>
            <person name="Minagawa J."/>
            <person name="Obokata J."/>
            <person name="Shigenobu S."/>
        </authorList>
    </citation>
    <scope>NUCLEOTIDE SEQUENCE [LARGE SCALE GENOMIC DNA]</scope>
</reference>
<feature type="region of interest" description="Disordered" evidence="1">
    <location>
        <begin position="1"/>
        <end position="26"/>
    </location>
</feature>
<protein>
    <submittedName>
        <fullName evidence="2">Uncharacterized protein</fullName>
    </submittedName>
</protein>